<evidence type="ECO:0000313" key="2">
    <source>
        <dbReference type="Proteomes" id="UP001345963"/>
    </source>
</evidence>
<accession>A0ABU7B4F3</accession>
<evidence type="ECO:0000313" key="1">
    <source>
        <dbReference type="EMBL" id="MED6245138.1"/>
    </source>
</evidence>
<feature type="non-terminal residue" evidence="1">
    <location>
        <position position="1"/>
    </location>
</feature>
<sequence>SSHRVGAYYKKELLLSEGAGTGGRFNFKANYRVSSWLIPSPISPHCPGLFLSSPVSIRTLRRSLNSTAACARKCTTCGS</sequence>
<dbReference type="Proteomes" id="UP001345963">
    <property type="component" value="Unassembled WGS sequence"/>
</dbReference>
<organism evidence="1 2">
    <name type="scientific">Ataeniobius toweri</name>
    <dbReference type="NCBI Taxonomy" id="208326"/>
    <lineage>
        <taxon>Eukaryota</taxon>
        <taxon>Metazoa</taxon>
        <taxon>Chordata</taxon>
        <taxon>Craniata</taxon>
        <taxon>Vertebrata</taxon>
        <taxon>Euteleostomi</taxon>
        <taxon>Actinopterygii</taxon>
        <taxon>Neopterygii</taxon>
        <taxon>Teleostei</taxon>
        <taxon>Neoteleostei</taxon>
        <taxon>Acanthomorphata</taxon>
        <taxon>Ovalentaria</taxon>
        <taxon>Atherinomorphae</taxon>
        <taxon>Cyprinodontiformes</taxon>
        <taxon>Goodeidae</taxon>
        <taxon>Ataeniobius</taxon>
    </lineage>
</organism>
<comment type="caution">
    <text evidence="1">The sequence shown here is derived from an EMBL/GenBank/DDBJ whole genome shotgun (WGS) entry which is preliminary data.</text>
</comment>
<proteinExistence type="predicted"/>
<protein>
    <submittedName>
        <fullName evidence="1">Uncharacterized protein</fullName>
    </submittedName>
</protein>
<gene>
    <name evidence="1" type="ORF">ATANTOWER_031994</name>
</gene>
<dbReference type="EMBL" id="JAHUTI010040260">
    <property type="protein sequence ID" value="MED6245138.1"/>
    <property type="molecule type" value="Genomic_DNA"/>
</dbReference>
<keyword evidence="2" id="KW-1185">Reference proteome</keyword>
<reference evidence="1 2" key="1">
    <citation type="submission" date="2021-07" db="EMBL/GenBank/DDBJ databases">
        <authorList>
            <person name="Palmer J.M."/>
        </authorList>
    </citation>
    <scope>NUCLEOTIDE SEQUENCE [LARGE SCALE GENOMIC DNA]</scope>
    <source>
        <strain evidence="1 2">AT_MEX2019</strain>
        <tissue evidence="1">Muscle</tissue>
    </source>
</reference>
<name>A0ABU7B4F3_9TELE</name>